<proteinExistence type="predicted"/>
<dbReference type="Proteomes" id="UP000298050">
    <property type="component" value="Unassembled WGS sequence"/>
</dbReference>
<dbReference type="RefSeq" id="WP_135441915.1">
    <property type="nucleotide sequence ID" value="NZ_SRLE01000005.1"/>
</dbReference>
<evidence type="ECO:0000313" key="5">
    <source>
        <dbReference type="Proteomes" id="UP000298050"/>
    </source>
</evidence>
<evidence type="ECO:0000256" key="2">
    <source>
        <dbReference type="SAM" id="SignalP"/>
    </source>
</evidence>
<dbReference type="PANTHER" id="PTHR46018">
    <property type="entry name" value="ZINC PHOSPHODIESTERASE ELAC PROTEIN 1"/>
    <property type="match status" value="1"/>
</dbReference>
<evidence type="ECO:0000313" key="4">
    <source>
        <dbReference type="EMBL" id="TGD74805.1"/>
    </source>
</evidence>
<dbReference type="SUPFAM" id="SSF56281">
    <property type="entry name" value="Metallo-hydrolase/oxidoreductase"/>
    <property type="match status" value="1"/>
</dbReference>
<dbReference type="InterPro" id="IPR036866">
    <property type="entry name" value="RibonucZ/Hydroxyglut_hydro"/>
</dbReference>
<gene>
    <name evidence="4" type="ORF">E4634_06285</name>
</gene>
<dbReference type="AlphaFoldDB" id="A0A4Z0M670"/>
<dbReference type="OrthoDB" id="9803916at2"/>
<name>A0A4Z0M670_9GAMM</name>
<reference evidence="4 5" key="1">
    <citation type="submission" date="2019-04" db="EMBL/GenBank/DDBJ databases">
        <title>Taxonomy of novel Haliea sp. from mangrove soil of West Coast of India.</title>
        <authorList>
            <person name="Verma A."/>
            <person name="Kumar P."/>
            <person name="Krishnamurthi S."/>
        </authorList>
    </citation>
    <scope>NUCLEOTIDE SEQUENCE [LARGE SCALE GENOMIC DNA]</scope>
    <source>
        <strain evidence="4 5">SAOS-164</strain>
    </source>
</reference>
<feature type="domain" description="Metallo-beta-lactamase" evidence="3">
    <location>
        <begin position="72"/>
        <end position="284"/>
    </location>
</feature>
<keyword evidence="1 4" id="KW-0378">Hydrolase</keyword>
<dbReference type="Pfam" id="PF12706">
    <property type="entry name" value="Lactamase_B_2"/>
    <property type="match status" value="1"/>
</dbReference>
<dbReference type="InterPro" id="IPR044094">
    <property type="entry name" value="AtsA-like_MBL-fold"/>
</dbReference>
<accession>A0A4Z0M670</accession>
<organism evidence="4 5">
    <name type="scientific">Mangrovimicrobium sediminis</name>
    <dbReference type="NCBI Taxonomy" id="2562682"/>
    <lineage>
        <taxon>Bacteria</taxon>
        <taxon>Pseudomonadati</taxon>
        <taxon>Pseudomonadota</taxon>
        <taxon>Gammaproteobacteria</taxon>
        <taxon>Cellvibrionales</taxon>
        <taxon>Halieaceae</taxon>
        <taxon>Mangrovimicrobium</taxon>
    </lineage>
</organism>
<sequence>MTPKRLYRAAAATLLACATLFPAPTLLAGNRFDTEEITVDPGPPRWRAPQQARTLVATMGTSTPSPNPYRLGAAGALIVDNQAYLIDAGEGALRAIAKTATAHDKALVDVFAPPKLTHLFLTHLHSDHTVGLPSLILNPWIFGRSAPLEVYGPVGTQRLVDGILAAYQPDIRERIDGPEGANDTGWRVNVHEFESGGVVFQDERLKVEAFAHEHGTLPAYGYRFTSADRVVVWAGDGKAGPAFQEAAKDAGLLVTEIGSEATVRNSPWGGMSAEERERVVWSYHLKPSNLARLASAAKVKTLVLIHESNYSAPYDPLAILEEFRRLYSGEVYSSRDADIY</sequence>
<dbReference type="CDD" id="cd07719">
    <property type="entry name" value="arylsulfatase_AtsA-like_MBL-fold"/>
    <property type="match status" value="1"/>
</dbReference>
<feature type="chain" id="PRO_5021344327" evidence="2">
    <location>
        <begin position="29"/>
        <end position="340"/>
    </location>
</feature>
<dbReference type="SMART" id="SM00849">
    <property type="entry name" value="Lactamase_B"/>
    <property type="match status" value="1"/>
</dbReference>
<evidence type="ECO:0000259" key="3">
    <source>
        <dbReference type="SMART" id="SM00849"/>
    </source>
</evidence>
<evidence type="ECO:0000256" key="1">
    <source>
        <dbReference type="ARBA" id="ARBA00022801"/>
    </source>
</evidence>
<dbReference type="InterPro" id="IPR001279">
    <property type="entry name" value="Metallo-B-lactamas"/>
</dbReference>
<comment type="caution">
    <text evidence="4">The sequence shown here is derived from an EMBL/GenBank/DDBJ whole genome shotgun (WGS) entry which is preliminary data.</text>
</comment>
<protein>
    <submittedName>
        <fullName evidence="4">MBL fold metallo-hydrolase</fullName>
    </submittedName>
</protein>
<keyword evidence="2" id="KW-0732">Signal</keyword>
<keyword evidence="5" id="KW-1185">Reference proteome</keyword>
<dbReference type="EMBL" id="SRLE01000005">
    <property type="protein sequence ID" value="TGD74805.1"/>
    <property type="molecule type" value="Genomic_DNA"/>
</dbReference>
<dbReference type="Gene3D" id="3.60.15.10">
    <property type="entry name" value="Ribonuclease Z/Hydroxyacylglutathione hydrolase-like"/>
    <property type="match status" value="1"/>
</dbReference>
<feature type="signal peptide" evidence="2">
    <location>
        <begin position="1"/>
        <end position="28"/>
    </location>
</feature>
<dbReference type="GO" id="GO:0042781">
    <property type="term" value="F:3'-tRNA processing endoribonuclease activity"/>
    <property type="evidence" value="ECO:0007669"/>
    <property type="project" value="TreeGrafter"/>
</dbReference>
<dbReference type="PANTHER" id="PTHR46018:SF2">
    <property type="entry name" value="ZINC PHOSPHODIESTERASE ELAC PROTEIN 1"/>
    <property type="match status" value="1"/>
</dbReference>